<evidence type="ECO:0000256" key="7">
    <source>
        <dbReference type="SAM" id="MobiDB-lite"/>
    </source>
</evidence>
<evidence type="ECO:0000256" key="4">
    <source>
        <dbReference type="ARBA" id="ARBA00022786"/>
    </source>
</evidence>
<dbReference type="Proteomes" id="UP001140453">
    <property type="component" value="Unassembled WGS sequence"/>
</dbReference>
<evidence type="ECO:0000313" key="12">
    <source>
        <dbReference type="Proteomes" id="UP001140453"/>
    </source>
</evidence>
<dbReference type="Pfam" id="PF20255">
    <property type="entry name" value="DUF6606"/>
    <property type="match status" value="1"/>
</dbReference>
<sequence length="3140" mass="355624">MADFTADEIGYLVNHLFLPPQLPQKDDFVSSYDNVLLRLIQQSLSKFIQDLDIEKDEAAQAVAVAISNFTLLQNEDGNVDGAKLAQAFHSLSNDKADTLTPIHIRAQNAAIIVNNHGNEIEIEAFELSPTDSAVMGASGRLRRCFPGPSVSIDKDQFSDTGLHSVLVKTLSNLSYQEFPGTAASDVPVTLRDTSDPGLVTELLFAFLQPMGRKGTGTRIWKHTRQDVLYDNSGSPWRRSSLWLLIRVVMQLVFTRHSANDSDLYSGRDYKLCMLHILATLLDQAVTLDERHSLAPDVLHCMSAKIVRRMLKLDARHEEPGIVYVQSVLRRNNMHLEHKWDLIQLRNQGDFDLLTLSRLNFINDVSIALPSLDEFLSSLTTRKPSQGVEYLPYNLERFETWVASHLYAWSARNETKPDTCASLGRAITQYHAAAKNSYSSNPETTSVMILTLLELWVQCDRTAIHEFPMLRDYDPEVPEHAFQYLLLRTKDNMLRLQKIEHYVTLRRIEAKFSATSFVFQGFGTTDSFSVRHFDKSAHLQVLHREIEFNADNNRSKKCEELEKAKVEYDRLMHLHDTGSCQTVSRETRVFRDGKSVRESSLVHKEPCVRCSYKKEAKAMQIDLFEWPLPSDSSQAKSVVFELHVPPAFSSWRNSTIFLLMEVLGKEYTAHETARNSYPLSSYDALHRHYQGNETQRFSLMSSTQPNAPSKVKVDTRTLISMVCVDNGLNFRYFDNWGRGFVRDLGPSDYVLESCTYKLPTQSSSLQRFILRRFDATDSTSNDVIETQSSCPGHIGLAEYRSLAATPVGCRLQWMNILVQLTCPTLDFKKIETILVLLQTIYQAGPRGSYSDSFRRAGHSVIGDEIFVQALLERTKAAAARIESNWESSYALNAFISIVLRVLSLAHSLELKVEALRLLIELRKIPLRWTKMLKEKCDEYSDSSQKSPFLKDLVSVTFECIRTFDVDQEHLETILQDPAQAAIFLRCSILIHEYRARDDSLDDHSLESIMYSRWQRLSCRLLPFLSASILSVESTTSLDDAIQDQWPEFERGSPWQSLTVSHWAISETGNHKGRRLPLHYNLLTGQLLVDGSPLSRLSSQYESHNTYRRLFDHNTFQVVPSCMPGMQFASKEPYLGHTLHFGLQESTLLIKATRDGHLTELIPEQVFRSTLPHMLVNNFVHWYNSDSDSVEFREKQNPWMSTTTTWTLTRDGGRWRLSRQGKILVDPKSPTGLQMATILEPLQSSLEMKIVTASDGQKLEIELPKFQLGFYLTQSACCIMSRDFKGFQIDTKQSFGTLIGLNNKLVLTNSTGDDRRVLIPPGKISFFREKDHVHVKIQPASGSIYIYKVGQTLGILRDNGELYSKLLLVYIHGLTSFCLPDPFTCHTGTEQSLSLLRGAAVRSFQHLTKNEVDLLHDIQALTPRRNFCPIQCKAAQTVGWNLQLPALSQHPSYYKNVSEILKQTKLIDKFCPDKLSKRPGLSSPDAKLLRRDAARTSAFRVSSFGSEMFFDGTDVKYQSRDLNLASERAIRALSICATLFNRNDSLRFQPFSHPELASHLLDKFKSTRAVSNACLDELSAGVLDYDGKYLVNHLSHWAELWCWLHRQSQNMAVSKIEPFQLMMWFATMSFDAHADTDMIRTAASMFLQAEMQDIQIPTAPRMRLKLGDAFNNKKLRGIIATHALGERGSPEPTPPAIAGESLQMRAGRVRRAKTINQKKAVDQLLAALEDQWPCPRPREPQGQSKTFIKKHLDLKEAMVAVTAEMKNWHRNLEFSTYLELIETAVAAHPALNLEVQVFTYGDPGYSLALHKAFITSRDFFSSLPPRSLPNRPRLPASSLRPTSKLHSLVHKLQGRAKSTFEQNYARELGESMRDLHNSRGANNSSVGLSGDLLRRRLDDHLRDSKRYAAQLLSEIRACIEQSSENQRLAMEFYHCPRLCAIFLLQHLSQKGWDSASAWQALPQAWQPWIIEFGIALTEIQRATRLTDVMNNEKDLMRELQNEGHTNWDPAQYPESLILEIENGILIRKVQEEIASLMRQPPDMENAVMQLNMGEGKSSVIVPIVVMALADRSKLVRVVVTKAQSRLMFHDLVAKLGGLVNRRVFTLPFSRALKLNQLDAQAIYDQCQDCIETGGVMFIQPEHILSLKLMGLEYLITNQEAVGRILLRTQSLLDAKSRDIVDESDENFSVKFELIFTMGSQVPIEFGPQRWIVIQEVLGFMRKHASIVQEILPKSIEVQQRGRYSGEFPRIRLLKADATEMLFSRIVSDICKTGFSGFPISRQTPSTRQNVIKYITQQVLRASDVKAVEQGPFWTGSTTNYLLLLRGLFAGGLLAFAFERKRWRVNYGLDSTRQSPTLLAVPYRAKDKPAPRSEFSHPDIVITLTCNSYYYGGLSDDQMSQAFEHLIRSDQPDAEYQAWVQDTNGLPASFRSLMGINLKDKLQCEQYIFPTFRFAKRTIDYFLQAIVFPKQMREFPQKLSASGWDLGDVKTHPTTGFSGTVGSSRLLPLDVKYLDIPSQLHTDALVLENLLQPENEVVLLPDRPLASSDDMDDVRTSGSDASGLLDLIVSRRDPNLRVIIDVGAQILELANVQVAKEWLILAHETDPEVQAAIYFDDDDEIMVLDIQGGAEQLRTSPFAEQLDVCVVFLDEAHTRGTDLRLPECYRAAVTLGANLTKDRLLQACMRMRKLGEGQSLVFCVPSDIQAKIRDAEAENQNGEQLDNEQPDRHIGVSEILQWAMGETCMDLWRNTSLWASQGRRFDKQKALWHEAGNGDTTLITRAHAAKFLEKESQSLEQRYRPTVGEAAEESEVPINARAQQIVQRCVEVGSLTFDEAALQEEQERELAPEMEEERQNERPPPAEAARHILHPDLRVFVLTGVVPEESPAFMPAFRALQKTTAAKHLDVDQFPKDILVTKDFATTLKKTTTTDFISDACQRPVNWILTSQPSSWDFVVIISPFEAQELLPTIKKGHKTTLHVYSARPNLEIDALDDLKLYTVPSTPSDRPLPTLPLRLAVQLNLFAGQLHFKSFEDYVELCNTLRISWGEATRGDTIDADGFIRKAQSPAGKLVIRDSALQKSPVNFLKTFLSKTRRDCQPIERTPLGQVLDGTILQRSDFETVSGGEDVHMSGFSEDEDVEMTG</sequence>
<protein>
    <recommendedName>
        <fullName evidence="2">ubiquitinyl hydrolase 1</fullName>
        <ecNumber evidence="2">3.4.19.12</ecNumber>
    </recommendedName>
</protein>
<proteinExistence type="predicted"/>
<evidence type="ECO:0000259" key="10">
    <source>
        <dbReference type="Pfam" id="PF20255"/>
    </source>
</evidence>
<dbReference type="InterPro" id="IPR022105">
    <property type="entry name" value="DUF3645"/>
</dbReference>
<dbReference type="OrthoDB" id="3182339at2759"/>
<dbReference type="GO" id="GO:0004843">
    <property type="term" value="F:cysteine-type deubiquitinase activity"/>
    <property type="evidence" value="ECO:0007669"/>
    <property type="project" value="UniProtKB-EC"/>
</dbReference>
<keyword evidence="6" id="KW-0788">Thiol protease</keyword>
<feature type="region of interest" description="Disordered" evidence="7">
    <location>
        <begin position="2838"/>
        <end position="2859"/>
    </location>
</feature>
<dbReference type="GO" id="GO:0006508">
    <property type="term" value="P:proteolysis"/>
    <property type="evidence" value="ECO:0007669"/>
    <property type="project" value="UniProtKB-KW"/>
</dbReference>
<reference evidence="11" key="1">
    <citation type="submission" date="2022-10" db="EMBL/GenBank/DDBJ databases">
        <title>Tapping the CABI collections for fungal endophytes: first genome assemblies for Collariella, Neodidymelliopsis, Ascochyta clinopodiicola, Didymella pomorum, Didymosphaeria variabile, Neocosmospora piperis and Neocucurbitaria cava.</title>
        <authorList>
            <person name="Hill R."/>
        </authorList>
    </citation>
    <scope>NUCLEOTIDE SEQUENCE</scope>
    <source>
        <strain evidence="11">IMI 355082</strain>
    </source>
</reference>
<evidence type="ECO:0000313" key="11">
    <source>
        <dbReference type="EMBL" id="KAJ4389003.1"/>
    </source>
</evidence>
<keyword evidence="12" id="KW-1185">Reference proteome</keyword>
<feature type="compositionally biased region" description="Acidic residues" evidence="7">
    <location>
        <begin position="2838"/>
        <end position="2851"/>
    </location>
</feature>
<evidence type="ECO:0000259" key="9">
    <source>
        <dbReference type="Pfam" id="PF12359"/>
    </source>
</evidence>
<organism evidence="11 12">
    <name type="scientific">Gnomoniopsis smithogilvyi</name>
    <dbReference type="NCBI Taxonomy" id="1191159"/>
    <lineage>
        <taxon>Eukaryota</taxon>
        <taxon>Fungi</taxon>
        <taxon>Dikarya</taxon>
        <taxon>Ascomycota</taxon>
        <taxon>Pezizomycotina</taxon>
        <taxon>Sordariomycetes</taxon>
        <taxon>Sordariomycetidae</taxon>
        <taxon>Diaporthales</taxon>
        <taxon>Gnomoniaceae</taxon>
        <taxon>Gnomoniopsis</taxon>
    </lineage>
</organism>
<dbReference type="InterPro" id="IPR022099">
    <property type="entry name" value="DUF3638"/>
</dbReference>
<dbReference type="Pfam" id="PF12359">
    <property type="entry name" value="DUF3645"/>
    <property type="match status" value="1"/>
</dbReference>
<dbReference type="EC" id="3.4.19.12" evidence="2"/>
<accession>A0A9W8YN90</accession>
<evidence type="ECO:0000256" key="2">
    <source>
        <dbReference type="ARBA" id="ARBA00012759"/>
    </source>
</evidence>
<dbReference type="InterPro" id="IPR051346">
    <property type="entry name" value="OTU_Deubiquitinase"/>
</dbReference>
<evidence type="ECO:0000256" key="6">
    <source>
        <dbReference type="ARBA" id="ARBA00022807"/>
    </source>
</evidence>
<evidence type="ECO:0000256" key="5">
    <source>
        <dbReference type="ARBA" id="ARBA00022801"/>
    </source>
</evidence>
<name>A0A9W8YN90_9PEZI</name>
<comment type="catalytic activity">
    <reaction evidence="1">
        <text>Thiol-dependent hydrolysis of ester, thioester, amide, peptide and isopeptide bonds formed by the C-terminal Gly of ubiquitin (a 76-residue protein attached to proteins as an intracellular targeting signal).</text>
        <dbReference type="EC" id="3.4.19.12"/>
    </reaction>
</comment>
<comment type="caution">
    <text evidence="11">The sequence shown here is derived from an EMBL/GenBank/DDBJ whole genome shotgun (WGS) entry which is preliminary data.</text>
</comment>
<keyword evidence="3" id="KW-0645">Protease</keyword>
<feature type="domain" description="DUF3645" evidence="9">
    <location>
        <begin position="2348"/>
        <end position="2382"/>
    </location>
</feature>
<dbReference type="PANTHER" id="PTHR13367">
    <property type="entry name" value="UBIQUITIN THIOESTERASE"/>
    <property type="match status" value="1"/>
</dbReference>
<dbReference type="PANTHER" id="PTHR13367:SF34">
    <property type="match status" value="1"/>
</dbReference>
<feature type="domain" description="DUF6606" evidence="10">
    <location>
        <begin position="12"/>
        <end position="281"/>
    </location>
</feature>
<gene>
    <name evidence="11" type="ORF">N0V93_006465</name>
</gene>
<dbReference type="EMBL" id="JAPEVB010000004">
    <property type="protein sequence ID" value="KAJ4389003.1"/>
    <property type="molecule type" value="Genomic_DNA"/>
</dbReference>
<keyword evidence="4" id="KW-0833">Ubl conjugation pathway</keyword>
<feature type="domain" description="DUF3638" evidence="8">
    <location>
        <begin position="2002"/>
        <end position="2224"/>
    </location>
</feature>
<evidence type="ECO:0000259" key="8">
    <source>
        <dbReference type="Pfam" id="PF12340"/>
    </source>
</evidence>
<evidence type="ECO:0000256" key="3">
    <source>
        <dbReference type="ARBA" id="ARBA00022670"/>
    </source>
</evidence>
<dbReference type="Pfam" id="PF12340">
    <property type="entry name" value="DUF3638"/>
    <property type="match status" value="1"/>
</dbReference>
<evidence type="ECO:0000256" key="1">
    <source>
        <dbReference type="ARBA" id="ARBA00000707"/>
    </source>
</evidence>
<keyword evidence="5" id="KW-0378">Hydrolase</keyword>
<dbReference type="InterPro" id="IPR046541">
    <property type="entry name" value="DUF6606"/>
</dbReference>